<protein>
    <recommendedName>
        <fullName evidence="6">Acetate kinase</fullName>
    </recommendedName>
</protein>
<evidence type="ECO:0000313" key="5">
    <source>
        <dbReference type="EMBL" id="GAH60070.1"/>
    </source>
</evidence>
<dbReference type="PROSITE" id="PS01076">
    <property type="entry name" value="ACETATE_KINASE_2"/>
    <property type="match status" value="1"/>
</dbReference>
<dbReference type="InterPro" id="IPR004372">
    <property type="entry name" value="Ac/propionate_kinase"/>
</dbReference>
<reference evidence="5" key="1">
    <citation type="journal article" date="2014" name="Front. Microbiol.">
        <title>High frequency of phylogenetically diverse reductive dehalogenase-homologous genes in deep subseafloor sedimentary metagenomes.</title>
        <authorList>
            <person name="Kawai M."/>
            <person name="Futagami T."/>
            <person name="Toyoda A."/>
            <person name="Takaki Y."/>
            <person name="Nishi S."/>
            <person name="Hori S."/>
            <person name="Arai W."/>
            <person name="Tsubouchi T."/>
            <person name="Morono Y."/>
            <person name="Uchiyama I."/>
            <person name="Ito T."/>
            <person name="Fujiyama A."/>
            <person name="Inagaki F."/>
            <person name="Takami H."/>
        </authorList>
    </citation>
    <scope>NUCLEOTIDE SEQUENCE</scope>
    <source>
        <strain evidence="5">Expedition CK06-06</strain>
    </source>
</reference>
<dbReference type="HAMAP" id="MF_00020">
    <property type="entry name" value="Acetate_kinase"/>
    <property type="match status" value="1"/>
</dbReference>
<dbReference type="Gene3D" id="3.30.420.40">
    <property type="match status" value="2"/>
</dbReference>
<dbReference type="EMBL" id="BARU01021402">
    <property type="protein sequence ID" value="GAH60070.1"/>
    <property type="molecule type" value="Genomic_DNA"/>
</dbReference>
<dbReference type="InterPro" id="IPR000890">
    <property type="entry name" value="Aliphatic_acid_kin_short-chain"/>
</dbReference>
<dbReference type="InterPro" id="IPR023865">
    <property type="entry name" value="Aliphatic_acid_kinase_CS"/>
</dbReference>
<dbReference type="SUPFAM" id="SSF53067">
    <property type="entry name" value="Actin-like ATPase domain"/>
    <property type="match status" value="2"/>
</dbReference>
<dbReference type="PANTHER" id="PTHR21060:SF15">
    <property type="entry name" value="ACETATE KINASE-RELATED"/>
    <property type="match status" value="1"/>
</dbReference>
<keyword evidence="2" id="KW-0547">Nucleotide-binding</keyword>
<name>X1HSP5_9ZZZZ</name>
<dbReference type="NCBIfam" id="TIGR00016">
    <property type="entry name" value="ackA"/>
    <property type="match status" value="1"/>
</dbReference>
<accession>X1HSP5</accession>
<keyword evidence="3" id="KW-0418">Kinase</keyword>
<keyword evidence="4" id="KW-0067">ATP-binding</keyword>
<dbReference type="GO" id="GO:0008776">
    <property type="term" value="F:acetate kinase activity"/>
    <property type="evidence" value="ECO:0007669"/>
    <property type="project" value="TreeGrafter"/>
</dbReference>
<evidence type="ECO:0000256" key="3">
    <source>
        <dbReference type="ARBA" id="ARBA00022777"/>
    </source>
</evidence>
<comment type="caution">
    <text evidence="5">The sequence shown here is derived from an EMBL/GenBank/DDBJ whole genome shotgun (WGS) entry which is preliminary data.</text>
</comment>
<evidence type="ECO:0008006" key="6">
    <source>
        <dbReference type="Google" id="ProtNLM"/>
    </source>
</evidence>
<proteinExistence type="inferred from homology"/>
<sequence>FSVYAPLHNPANLAGIKAGMQIFKNATHVAVFDTAFHQTIPEHVYRYGISYELAEKYKIRKYGFHGFSHQYVAERTAVLLGKPLKSLKVVTCHIGAGTSIAAVEYGHSVDTSMGMTPLQGVIMGTRSGSIDPSIVELLMEMEKLNFKQIIYLLNNQSGLYGLSGISKDVRDIEKAANEGNKRAQMTLAVHAYQVKKFIGAYIYAMGGVDAITFTAGIGENSFRLRSEVCSHLEFLDTKLNEAKNQVTINKKEGIISTKNSKVKVLVIPTNEEIMIARETIK</sequence>
<dbReference type="InterPro" id="IPR043129">
    <property type="entry name" value="ATPase_NBD"/>
</dbReference>
<dbReference type="PRINTS" id="PR00471">
    <property type="entry name" value="ACETATEKNASE"/>
</dbReference>
<organism evidence="5">
    <name type="scientific">marine sediment metagenome</name>
    <dbReference type="NCBI Taxonomy" id="412755"/>
    <lineage>
        <taxon>unclassified sequences</taxon>
        <taxon>metagenomes</taxon>
        <taxon>ecological metagenomes</taxon>
    </lineage>
</organism>
<dbReference type="GO" id="GO:0005524">
    <property type="term" value="F:ATP binding"/>
    <property type="evidence" value="ECO:0007669"/>
    <property type="project" value="UniProtKB-KW"/>
</dbReference>
<dbReference type="PANTHER" id="PTHR21060">
    <property type="entry name" value="ACETATE KINASE"/>
    <property type="match status" value="1"/>
</dbReference>
<evidence type="ECO:0000256" key="2">
    <source>
        <dbReference type="ARBA" id="ARBA00022741"/>
    </source>
</evidence>
<evidence type="ECO:0000256" key="4">
    <source>
        <dbReference type="ARBA" id="ARBA00022840"/>
    </source>
</evidence>
<dbReference type="AlphaFoldDB" id="X1HSP5"/>
<dbReference type="GO" id="GO:0006083">
    <property type="term" value="P:acetate metabolic process"/>
    <property type="evidence" value="ECO:0007669"/>
    <property type="project" value="TreeGrafter"/>
</dbReference>
<gene>
    <name evidence="5" type="ORF">S03H2_35028</name>
</gene>
<feature type="non-terminal residue" evidence="5">
    <location>
        <position position="1"/>
    </location>
</feature>
<evidence type="ECO:0000256" key="1">
    <source>
        <dbReference type="ARBA" id="ARBA00022679"/>
    </source>
</evidence>
<dbReference type="Pfam" id="PF00871">
    <property type="entry name" value="Acetate_kinase"/>
    <property type="match status" value="1"/>
</dbReference>
<keyword evidence="1" id="KW-0808">Transferase</keyword>